<comment type="caution">
    <text evidence="2">The sequence shown here is derived from an EMBL/GenBank/DDBJ whole genome shotgun (WGS) entry which is preliminary data.</text>
</comment>
<dbReference type="PROSITE" id="PS50846">
    <property type="entry name" value="HMA_2"/>
    <property type="match status" value="1"/>
</dbReference>
<dbReference type="Proteomes" id="UP001596289">
    <property type="component" value="Unassembled WGS sequence"/>
</dbReference>
<feature type="domain" description="HMA" evidence="1">
    <location>
        <begin position="1"/>
        <end position="61"/>
    </location>
</feature>
<accession>A0ABW1RCE0</accession>
<protein>
    <submittedName>
        <fullName evidence="2">Heavy-metal-associated domain-containing protein</fullName>
    </submittedName>
</protein>
<dbReference type="InterPro" id="IPR006121">
    <property type="entry name" value="HMA_dom"/>
</dbReference>
<evidence type="ECO:0000313" key="3">
    <source>
        <dbReference type="Proteomes" id="UP001596289"/>
    </source>
</evidence>
<proteinExistence type="predicted"/>
<dbReference type="EMBL" id="JBHSSL010000006">
    <property type="protein sequence ID" value="MFC6169147.1"/>
    <property type="molecule type" value="Genomic_DNA"/>
</dbReference>
<evidence type="ECO:0000259" key="1">
    <source>
        <dbReference type="PROSITE" id="PS50846"/>
    </source>
</evidence>
<keyword evidence="3" id="KW-1185">Reference proteome</keyword>
<reference evidence="3" key="1">
    <citation type="journal article" date="2019" name="Int. J. Syst. Evol. Microbiol.">
        <title>The Global Catalogue of Microorganisms (GCM) 10K type strain sequencing project: providing services to taxonomists for standard genome sequencing and annotation.</title>
        <authorList>
            <consortium name="The Broad Institute Genomics Platform"/>
            <consortium name="The Broad Institute Genome Sequencing Center for Infectious Disease"/>
            <person name="Wu L."/>
            <person name="Ma J."/>
        </authorList>
    </citation>
    <scope>NUCLEOTIDE SEQUENCE [LARGE SCALE GENOMIC DNA]</scope>
    <source>
        <strain evidence="3">CCM 8904</strain>
    </source>
</reference>
<dbReference type="Gene3D" id="3.30.70.100">
    <property type="match status" value="1"/>
</dbReference>
<name>A0ABW1RCE0_9LACO</name>
<evidence type="ECO:0000313" key="2">
    <source>
        <dbReference type="EMBL" id="MFC6169147.1"/>
    </source>
</evidence>
<dbReference type="RefSeq" id="WP_125551859.1">
    <property type="nucleotide sequence ID" value="NZ_JBHSSL010000006.1"/>
</dbReference>
<dbReference type="Pfam" id="PF00403">
    <property type="entry name" value="HMA"/>
    <property type="match status" value="1"/>
</dbReference>
<dbReference type="CDD" id="cd00371">
    <property type="entry name" value="HMA"/>
    <property type="match status" value="1"/>
</dbReference>
<organism evidence="2 3">
    <name type="scientific">Loigolactobacillus jiayinensis</name>
    <dbReference type="NCBI Taxonomy" id="2486016"/>
    <lineage>
        <taxon>Bacteria</taxon>
        <taxon>Bacillati</taxon>
        <taxon>Bacillota</taxon>
        <taxon>Bacilli</taxon>
        <taxon>Lactobacillales</taxon>
        <taxon>Lactobacillaceae</taxon>
        <taxon>Loigolactobacillus</taxon>
    </lineage>
</organism>
<sequence length="62" mass="6550">MKKVNVNGMKCQGCADTVTEKLSSVVNNVKVDLENKVATFDGDASVDQLNAALADTSYTVAK</sequence>
<dbReference type="SUPFAM" id="SSF55008">
    <property type="entry name" value="HMA, heavy metal-associated domain"/>
    <property type="match status" value="1"/>
</dbReference>
<dbReference type="InterPro" id="IPR036163">
    <property type="entry name" value="HMA_dom_sf"/>
</dbReference>
<gene>
    <name evidence="2" type="ORF">ACFQGP_00900</name>
</gene>